<dbReference type="OrthoDB" id="9814202at2"/>
<dbReference type="SUPFAM" id="SSF141868">
    <property type="entry name" value="EAL domain-like"/>
    <property type="match status" value="1"/>
</dbReference>
<dbReference type="SMART" id="SM00052">
    <property type="entry name" value="EAL"/>
    <property type="match status" value="1"/>
</dbReference>
<evidence type="ECO:0000313" key="4">
    <source>
        <dbReference type="Proteomes" id="UP000218366"/>
    </source>
</evidence>
<keyword evidence="1" id="KW-1133">Transmembrane helix</keyword>
<dbReference type="CDD" id="cd01948">
    <property type="entry name" value="EAL"/>
    <property type="match status" value="1"/>
</dbReference>
<dbReference type="EMBL" id="NWMW01000002">
    <property type="protein sequence ID" value="PCD02674.1"/>
    <property type="molecule type" value="Genomic_DNA"/>
</dbReference>
<keyword evidence="1" id="KW-0472">Membrane</keyword>
<comment type="caution">
    <text evidence="3">The sequence shown here is derived from an EMBL/GenBank/DDBJ whole genome shotgun (WGS) entry which is preliminary data.</text>
</comment>
<sequence>MPGRMSGGEITGNGASIAAISAALLCCALAALALWNLQRRRMRRLIEAAAALIGDERPVRTPQALLQRIGELADLRGRAAQVHGLTGLPTREPLIARMSADGQGTLAIFALYDVNRLSAFDPELGDTVLRLLAHRMVAMIGTRRLLAQVDRSHLALWIGGAAEGAAAEIDALCYAMGDRLTAGEREIVPDIGLRRAVVADDGSAPELVLTRTLAAFSAPAAPADAAPIDLQAIARERYRLEQDLRLAVQRGEMRLDFQPLIDSATACVMGAEALIRWRHPVRGLVSPGQFVPIMEASGLAPEIGTWALNTAVRHAAIWRREGLGRLRIAVNVSGRQLEAHDLDRLVARTLARHGIGPDAIEIELTESVALGDAVGGRATFDALRAMGVRVAIDDFGTGYSSFSTLRTLAFDKIKIDREFVSGVEASRERQAICQSILALGRGLGIRVLAEGVERAEEVAWLHRHGCRHFQGYYFAAPLDPASFAAYVRDRDAVSAKVSAAIDSVVGEERIWA</sequence>
<gene>
    <name evidence="3" type="ORF">COC42_14895</name>
</gene>
<accession>A0A2A4B4T6</accession>
<dbReference type="AlphaFoldDB" id="A0A2A4B4T6"/>
<organism evidence="3 4">
    <name type="scientific">Sphingomonas spermidinifaciens</name>
    <dbReference type="NCBI Taxonomy" id="1141889"/>
    <lineage>
        <taxon>Bacteria</taxon>
        <taxon>Pseudomonadati</taxon>
        <taxon>Pseudomonadota</taxon>
        <taxon>Alphaproteobacteria</taxon>
        <taxon>Sphingomonadales</taxon>
        <taxon>Sphingomonadaceae</taxon>
        <taxon>Sphingomonas</taxon>
    </lineage>
</organism>
<dbReference type="InterPro" id="IPR050706">
    <property type="entry name" value="Cyclic-di-GMP_PDE-like"/>
</dbReference>
<reference evidence="3 4" key="1">
    <citation type="submission" date="2017-09" db="EMBL/GenBank/DDBJ databases">
        <title>Sphingomonas spermidinifaciens 9NM-10, whole genome shotgun sequence.</title>
        <authorList>
            <person name="Feng G."/>
            <person name="Zhu H."/>
        </authorList>
    </citation>
    <scope>NUCLEOTIDE SEQUENCE [LARGE SCALE GENOMIC DNA]</scope>
    <source>
        <strain evidence="3 4">9NM-10</strain>
    </source>
</reference>
<keyword evidence="1" id="KW-0812">Transmembrane</keyword>
<keyword evidence="4" id="KW-1185">Reference proteome</keyword>
<dbReference type="PANTHER" id="PTHR33121:SF70">
    <property type="entry name" value="SIGNALING PROTEIN YKOW"/>
    <property type="match status" value="1"/>
</dbReference>
<dbReference type="Pfam" id="PF00563">
    <property type="entry name" value="EAL"/>
    <property type="match status" value="1"/>
</dbReference>
<name>A0A2A4B4T6_9SPHN</name>
<protein>
    <submittedName>
        <fullName evidence="3">Diguanylate cyclase</fullName>
    </submittedName>
</protein>
<dbReference type="PROSITE" id="PS50883">
    <property type="entry name" value="EAL"/>
    <property type="match status" value="1"/>
</dbReference>
<evidence type="ECO:0000313" key="3">
    <source>
        <dbReference type="EMBL" id="PCD02674.1"/>
    </source>
</evidence>
<dbReference type="Proteomes" id="UP000218366">
    <property type="component" value="Unassembled WGS sequence"/>
</dbReference>
<feature type="transmembrane region" description="Helical" evidence="1">
    <location>
        <begin position="15"/>
        <end position="35"/>
    </location>
</feature>
<proteinExistence type="predicted"/>
<dbReference type="Gene3D" id="3.20.20.450">
    <property type="entry name" value="EAL domain"/>
    <property type="match status" value="1"/>
</dbReference>
<evidence type="ECO:0000259" key="2">
    <source>
        <dbReference type="PROSITE" id="PS50883"/>
    </source>
</evidence>
<feature type="domain" description="EAL" evidence="2">
    <location>
        <begin position="237"/>
        <end position="491"/>
    </location>
</feature>
<dbReference type="InterPro" id="IPR001633">
    <property type="entry name" value="EAL_dom"/>
</dbReference>
<evidence type="ECO:0000256" key="1">
    <source>
        <dbReference type="SAM" id="Phobius"/>
    </source>
</evidence>
<dbReference type="GO" id="GO:0071111">
    <property type="term" value="F:cyclic-guanylate-specific phosphodiesterase activity"/>
    <property type="evidence" value="ECO:0007669"/>
    <property type="project" value="InterPro"/>
</dbReference>
<dbReference type="InterPro" id="IPR035919">
    <property type="entry name" value="EAL_sf"/>
</dbReference>
<dbReference type="PANTHER" id="PTHR33121">
    <property type="entry name" value="CYCLIC DI-GMP PHOSPHODIESTERASE PDEF"/>
    <property type="match status" value="1"/>
</dbReference>